<sequence>MGVQLASEVVGPAAGVLFYSFVCLGCSLLLFWLVWVHNERQSYVALLAFIESLGTLASIIQQIHTIIYWKEVKTAQHANLVANVGNPELNITGASTGVDLVLFYIQYYSYNVAAMLVLFWSAELAQSVFQLRSLKVATRIRPSLVIKAIAILLPVAQMILLRMSAAIQRNTAGYMVLGGFIMISSFTFGCILLVGILVKYIYTRRALLSWNVRYGQRSRATHSKNGSVSLSAAGGSTQHTSTYQRNIYDNWLVVRFTVAFIALGLFELVVIFFQLRAADSNNAAHIPVEPDLSPGKAATDFALFAPGVSAGLLSYVVFGTTRTFREYTWALLVPSRLRDAIAARRARTARPSAGGDNTVVASPDGARRSFGERNAPPPRYRAHTDEEADVGLPYSPSSHGDVKLQDLDAKRDEHGRRRPQGSLQQQQQSDDDEWPILTTVPLSRFHSGPGDN</sequence>
<name>A0AA39WM14_9PEZI</name>
<feature type="compositionally biased region" description="Basic and acidic residues" evidence="1">
    <location>
        <begin position="400"/>
        <end position="415"/>
    </location>
</feature>
<protein>
    <recommendedName>
        <fullName evidence="5">Glycoside hydrolase</fullName>
    </recommendedName>
</protein>
<feature type="transmembrane region" description="Helical" evidence="2">
    <location>
        <begin position="252"/>
        <end position="273"/>
    </location>
</feature>
<evidence type="ECO:0000256" key="1">
    <source>
        <dbReference type="SAM" id="MobiDB-lite"/>
    </source>
</evidence>
<keyword evidence="2" id="KW-0472">Membrane</keyword>
<dbReference type="Proteomes" id="UP001174934">
    <property type="component" value="Unassembled WGS sequence"/>
</dbReference>
<feature type="transmembrane region" description="Helical" evidence="2">
    <location>
        <begin position="145"/>
        <end position="167"/>
    </location>
</feature>
<feature type="transmembrane region" description="Helical" evidence="2">
    <location>
        <begin position="16"/>
        <end position="36"/>
    </location>
</feature>
<comment type="caution">
    <text evidence="3">The sequence shown here is derived from an EMBL/GenBank/DDBJ whole genome shotgun (WGS) entry which is preliminary data.</text>
</comment>
<feature type="transmembrane region" description="Helical" evidence="2">
    <location>
        <begin position="301"/>
        <end position="318"/>
    </location>
</feature>
<reference evidence="3" key="1">
    <citation type="submission" date="2023-06" db="EMBL/GenBank/DDBJ databases">
        <title>Genome-scale phylogeny and comparative genomics of the fungal order Sordariales.</title>
        <authorList>
            <consortium name="Lawrence Berkeley National Laboratory"/>
            <person name="Hensen N."/>
            <person name="Bonometti L."/>
            <person name="Westerberg I."/>
            <person name="Brannstrom I.O."/>
            <person name="Guillou S."/>
            <person name="Cros-Aarteil S."/>
            <person name="Calhoun S."/>
            <person name="Haridas S."/>
            <person name="Kuo A."/>
            <person name="Mondo S."/>
            <person name="Pangilinan J."/>
            <person name="Riley R."/>
            <person name="LaButti K."/>
            <person name="Andreopoulos B."/>
            <person name="Lipzen A."/>
            <person name="Chen C."/>
            <person name="Yanf M."/>
            <person name="Daum C."/>
            <person name="Ng V."/>
            <person name="Clum A."/>
            <person name="Steindorff A."/>
            <person name="Ohm R."/>
            <person name="Martin F."/>
            <person name="Silar P."/>
            <person name="Natvig D."/>
            <person name="Lalanne C."/>
            <person name="Gautier V."/>
            <person name="Ament-velasquez S.L."/>
            <person name="Kruys A."/>
            <person name="Hutchinson M.I."/>
            <person name="Powell A.J."/>
            <person name="Barry K."/>
            <person name="Miller A.N."/>
            <person name="Grigoriev I.V."/>
            <person name="Debuchy R."/>
            <person name="Gladieux P."/>
            <person name="Thoren M.H."/>
            <person name="Johannesson H."/>
        </authorList>
    </citation>
    <scope>NUCLEOTIDE SEQUENCE</scope>
    <source>
        <strain evidence="3">SMH3391-2</strain>
    </source>
</reference>
<proteinExistence type="predicted"/>
<feature type="transmembrane region" description="Helical" evidence="2">
    <location>
        <begin position="43"/>
        <end position="63"/>
    </location>
</feature>
<accession>A0AA39WM14</accession>
<organism evidence="3 4">
    <name type="scientific">Bombardia bombarda</name>
    <dbReference type="NCBI Taxonomy" id="252184"/>
    <lineage>
        <taxon>Eukaryota</taxon>
        <taxon>Fungi</taxon>
        <taxon>Dikarya</taxon>
        <taxon>Ascomycota</taxon>
        <taxon>Pezizomycotina</taxon>
        <taxon>Sordariomycetes</taxon>
        <taxon>Sordariomycetidae</taxon>
        <taxon>Sordariales</taxon>
        <taxon>Lasiosphaeriaceae</taxon>
        <taxon>Bombardia</taxon>
    </lineage>
</organism>
<evidence type="ECO:0008006" key="5">
    <source>
        <dbReference type="Google" id="ProtNLM"/>
    </source>
</evidence>
<feature type="transmembrane region" description="Helical" evidence="2">
    <location>
        <begin position="173"/>
        <end position="198"/>
    </location>
</feature>
<evidence type="ECO:0000313" key="3">
    <source>
        <dbReference type="EMBL" id="KAK0617836.1"/>
    </source>
</evidence>
<gene>
    <name evidence="3" type="ORF">B0T17DRAFT_311884</name>
</gene>
<keyword evidence="4" id="KW-1185">Reference proteome</keyword>
<feature type="transmembrane region" description="Helical" evidence="2">
    <location>
        <begin position="107"/>
        <end position="125"/>
    </location>
</feature>
<keyword evidence="2" id="KW-1133">Transmembrane helix</keyword>
<evidence type="ECO:0000313" key="4">
    <source>
        <dbReference type="Proteomes" id="UP001174934"/>
    </source>
</evidence>
<evidence type="ECO:0000256" key="2">
    <source>
        <dbReference type="SAM" id="Phobius"/>
    </source>
</evidence>
<feature type="region of interest" description="Disordered" evidence="1">
    <location>
        <begin position="346"/>
        <end position="452"/>
    </location>
</feature>
<dbReference type="AlphaFoldDB" id="A0AA39WM14"/>
<keyword evidence="2" id="KW-0812">Transmembrane</keyword>
<dbReference type="EMBL" id="JAULSR010000005">
    <property type="protein sequence ID" value="KAK0617836.1"/>
    <property type="molecule type" value="Genomic_DNA"/>
</dbReference>